<proteinExistence type="predicted"/>
<gene>
    <name evidence="1" type="ORF">M9H77_07193</name>
</gene>
<sequence>MVGADLKAEIMKLMEKRSALEAEMNAIIESLCQPGGPGLSRNLVDSEGFPRADIDIPTVRANRCRLAVLRNDHEDITEKINQNIQVLHSAKLAPTSVAAEDTSDMVTNNHSTNIGISATSNYSDLGSTSSAMNVDVILSKPFAMVDEITEGSPAAEDGLQLGDQVVKFGHVEFGENLLQRLAAEAQANRGQALPMIVLRQGAIINLTVTPRVWEGRGLLGCHFRIL</sequence>
<comment type="caution">
    <text evidence="1">The sequence shown here is derived from an EMBL/GenBank/DDBJ whole genome shotgun (WGS) entry which is preliminary data.</text>
</comment>
<evidence type="ECO:0000313" key="1">
    <source>
        <dbReference type="EMBL" id="KAI5676243.1"/>
    </source>
</evidence>
<organism evidence="1 2">
    <name type="scientific">Catharanthus roseus</name>
    <name type="common">Madagascar periwinkle</name>
    <name type="synonym">Vinca rosea</name>
    <dbReference type="NCBI Taxonomy" id="4058"/>
    <lineage>
        <taxon>Eukaryota</taxon>
        <taxon>Viridiplantae</taxon>
        <taxon>Streptophyta</taxon>
        <taxon>Embryophyta</taxon>
        <taxon>Tracheophyta</taxon>
        <taxon>Spermatophyta</taxon>
        <taxon>Magnoliopsida</taxon>
        <taxon>eudicotyledons</taxon>
        <taxon>Gunneridae</taxon>
        <taxon>Pentapetalae</taxon>
        <taxon>asterids</taxon>
        <taxon>lamiids</taxon>
        <taxon>Gentianales</taxon>
        <taxon>Apocynaceae</taxon>
        <taxon>Rauvolfioideae</taxon>
        <taxon>Vinceae</taxon>
        <taxon>Catharanthinae</taxon>
        <taxon>Catharanthus</taxon>
    </lineage>
</organism>
<name>A0ACC0BUM6_CATRO</name>
<dbReference type="EMBL" id="CM044702">
    <property type="protein sequence ID" value="KAI5676243.1"/>
    <property type="molecule type" value="Genomic_DNA"/>
</dbReference>
<protein>
    <submittedName>
        <fullName evidence="1">Uncharacterized protein</fullName>
    </submittedName>
</protein>
<evidence type="ECO:0000313" key="2">
    <source>
        <dbReference type="Proteomes" id="UP001060085"/>
    </source>
</evidence>
<reference evidence="2" key="1">
    <citation type="journal article" date="2023" name="Nat. Plants">
        <title>Single-cell RNA sequencing provides a high-resolution roadmap for understanding the multicellular compartmentation of specialized metabolism.</title>
        <authorList>
            <person name="Sun S."/>
            <person name="Shen X."/>
            <person name="Li Y."/>
            <person name="Li Y."/>
            <person name="Wang S."/>
            <person name="Li R."/>
            <person name="Zhang H."/>
            <person name="Shen G."/>
            <person name="Guo B."/>
            <person name="Wei J."/>
            <person name="Xu J."/>
            <person name="St-Pierre B."/>
            <person name="Chen S."/>
            <person name="Sun C."/>
        </authorList>
    </citation>
    <scope>NUCLEOTIDE SEQUENCE [LARGE SCALE GENOMIC DNA]</scope>
</reference>
<dbReference type="Proteomes" id="UP001060085">
    <property type="component" value="Linkage Group LG02"/>
</dbReference>
<keyword evidence="2" id="KW-1185">Reference proteome</keyword>
<accession>A0ACC0BUM6</accession>